<reference evidence="3" key="1">
    <citation type="submission" date="2025-08" db="UniProtKB">
        <authorList>
            <consortium name="RefSeq"/>
        </authorList>
    </citation>
    <scope>IDENTIFICATION</scope>
</reference>
<feature type="compositionally biased region" description="Low complexity" evidence="1">
    <location>
        <begin position="77"/>
        <end position="90"/>
    </location>
</feature>
<feature type="region of interest" description="Disordered" evidence="1">
    <location>
        <begin position="274"/>
        <end position="297"/>
    </location>
</feature>
<evidence type="ECO:0000313" key="2">
    <source>
        <dbReference type="Proteomes" id="UP000515145"/>
    </source>
</evidence>
<feature type="region of interest" description="Disordered" evidence="1">
    <location>
        <begin position="1"/>
        <end position="40"/>
    </location>
</feature>
<dbReference type="Proteomes" id="UP000515145">
    <property type="component" value="Chromosome 19"/>
</dbReference>
<feature type="region of interest" description="Disordered" evidence="1">
    <location>
        <begin position="198"/>
        <end position="240"/>
    </location>
</feature>
<dbReference type="RefSeq" id="XP_028287682.1">
    <property type="nucleotide sequence ID" value="XM_028431881.1"/>
</dbReference>
<dbReference type="AlphaFoldDB" id="A0A6P7KHG5"/>
<name>A0A6P7KHG5_9TELE</name>
<dbReference type="GeneID" id="114452530"/>
<evidence type="ECO:0000256" key="1">
    <source>
        <dbReference type="SAM" id="MobiDB-lite"/>
    </source>
</evidence>
<accession>A0A6P7KHG5</accession>
<feature type="compositionally biased region" description="Polar residues" evidence="1">
    <location>
        <begin position="288"/>
        <end position="297"/>
    </location>
</feature>
<evidence type="ECO:0000313" key="3">
    <source>
        <dbReference type="RefSeq" id="XP_028287682.1"/>
    </source>
</evidence>
<dbReference type="OrthoDB" id="8964454at2759"/>
<feature type="region of interest" description="Disordered" evidence="1">
    <location>
        <begin position="70"/>
        <end position="142"/>
    </location>
</feature>
<proteinExistence type="predicted"/>
<keyword evidence="2" id="KW-1185">Reference proteome</keyword>
<protein>
    <submittedName>
        <fullName evidence="3">Protein TsetseEP-like</fullName>
    </submittedName>
</protein>
<feature type="compositionally biased region" description="Basic and acidic residues" evidence="1">
    <location>
        <begin position="221"/>
        <end position="230"/>
    </location>
</feature>
<feature type="compositionally biased region" description="Low complexity" evidence="1">
    <location>
        <begin position="122"/>
        <end position="139"/>
    </location>
</feature>
<gene>
    <name evidence="3" type="primary">LOC114452530</name>
</gene>
<dbReference type="InParanoid" id="A0A6P7KHG5"/>
<organism evidence="2 3">
    <name type="scientific">Parambassis ranga</name>
    <name type="common">Indian glassy fish</name>
    <dbReference type="NCBI Taxonomy" id="210632"/>
    <lineage>
        <taxon>Eukaryota</taxon>
        <taxon>Metazoa</taxon>
        <taxon>Chordata</taxon>
        <taxon>Craniata</taxon>
        <taxon>Vertebrata</taxon>
        <taxon>Euteleostomi</taxon>
        <taxon>Actinopterygii</taxon>
        <taxon>Neopterygii</taxon>
        <taxon>Teleostei</taxon>
        <taxon>Neoteleostei</taxon>
        <taxon>Acanthomorphata</taxon>
        <taxon>Ovalentaria</taxon>
        <taxon>Ambassidae</taxon>
        <taxon>Parambassis</taxon>
    </lineage>
</organism>
<sequence length="297" mass="31509">MGNRLSRRRDVPAGTTEAIEQKTTEGVAATPPAEDSATTQTQEIAENLEVVVGEPVTEVACVPGEECVSECKEEDAPAAPVKAAEPELLLTETTAQVEPLVAASNESPPEPKPEPTEAQLTPESAQEPVPEPESSSNPEADIELVCEPIIEPTPDPAEALEQQTELLAQDYVPEPEISSAPLVDLGVPDVTPFLAPIQVNADDSSDIPIGEQGSSEAAENSTHEPEKPAEPTEPPTEVEAAVCLEKPESDVNEESVCEILKNLELKGNDHVSDLMQSDVNIPDDTPITDMSTSTELM</sequence>